<keyword evidence="3" id="KW-0808">Transferase</keyword>
<dbReference type="InterPro" id="IPR013534">
    <property type="entry name" value="Starch_synth_cat_dom"/>
</dbReference>
<sequence length="210" mass="22930">MTVFRKQKVPSQCILQFQQKYSNSSTSTPIPADQSSKLVVIRGSRCVLFTSDGVPDLGPLCDGEGSICTNIKQSTRSSAKTRNRRLSGPDAMNVIVVAAECAPWSKTGMACEVGDVARTLPKALAKRGHRVMFKSLMDKSDSQGILAYGRQLCIEDTFLSYGHPSFEIGEDGKVIQKFFLLGLKAKSASFKALNVEAMLEEISNEFLDPI</sequence>
<dbReference type="Pfam" id="PF08323">
    <property type="entry name" value="Glyco_transf_5"/>
    <property type="match status" value="1"/>
</dbReference>
<dbReference type="UniPathway" id="UPA00152"/>
<dbReference type="Proteomes" id="UP000734854">
    <property type="component" value="Unassembled WGS sequence"/>
</dbReference>
<dbReference type="Gene3D" id="3.40.50.2000">
    <property type="entry name" value="Glycogen Phosphorylase B"/>
    <property type="match status" value="1"/>
</dbReference>
<proteinExistence type="predicted"/>
<evidence type="ECO:0000256" key="2">
    <source>
        <dbReference type="ARBA" id="ARBA00022676"/>
    </source>
</evidence>
<feature type="domain" description="Starch synthase catalytic" evidence="5">
    <location>
        <begin position="93"/>
        <end position="132"/>
    </location>
</feature>
<comment type="caution">
    <text evidence="6">The sequence shown here is derived from an EMBL/GenBank/DDBJ whole genome shotgun (WGS) entry which is preliminary data.</text>
</comment>
<gene>
    <name evidence="6" type="ORF">ZIOFF_066230</name>
</gene>
<dbReference type="PANTHER" id="PTHR45825:SF2">
    <property type="entry name" value="STARCH SYNTHASE 2, CHLOROPLASTIC_AMYLOPLASTIC"/>
    <property type="match status" value="1"/>
</dbReference>
<comment type="pathway">
    <text evidence="1">Glycan biosynthesis; starch biosynthesis.</text>
</comment>
<keyword evidence="4" id="KW-0750">Starch biosynthesis</keyword>
<name>A0A8J5EYE2_ZINOF</name>
<evidence type="ECO:0000256" key="1">
    <source>
        <dbReference type="ARBA" id="ARBA00004727"/>
    </source>
</evidence>
<dbReference type="PANTHER" id="PTHR45825">
    <property type="entry name" value="GRANULE-BOUND STARCH SYNTHASE 1, CHLOROPLASTIC/AMYLOPLASTIC"/>
    <property type="match status" value="1"/>
</dbReference>
<dbReference type="EMBL" id="JACMSC010000018">
    <property type="protein sequence ID" value="KAG6476980.1"/>
    <property type="molecule type" value="Genomic_DNA"/>
</dbReference>
<keyword evidence="2" id="KW-0328">Glycosyltransferase</keyword>
<evidence type="ECO:0000313" key="7">
    <source>
        <dbReference type="Proteomes" id="UP000734854"/>
    </source>
</evidence>
<dbReference type="GO" id="GO:0019252">
    <property type="term" value="P:starch biosynthetic process"/>
    <property type="evidence" value="ECO:0007669"/>
    <property type="project" value="UniProtKB-UniPathway"/>
</dbReference>
<dbReference type="AlphaFoldDB" id="A0A8J5EYE2"/>
<evidence type="ECO:0000256" key="4">
    <source>
        <dbReference type="ARBA" id="ARBA00022922"/>
    </source>
</evidence>
<keyword evidence="7" id="KW-1185">Reference proteome</keyword>
<evidence type="ECO:0000313" key="6">
    <source>
        <dbReference type="EMBL" id="KAG6476980.1"/>
    </source>
</evidence>
<protein>
    <recommendedName>
        <fullName evidence="5">Starch synthase catalytic domain-containing protein</fullName>
    </recommendedName>
</protein>
<organism evidence="6 7">
    <name type="scientific">Zingiber officinale</name>
    <name type="common">Ginger</name>
    <name type="synonym">Amomum zingiber</name>
    <dbReference type="NCBI Taxonomy" id="94328"/>
    <lineage>
        <taxon>Eukaryota</taxon>
        <taxon>Viridiplantae</taxon>
        <taxon>Streptophyta</taxon>
        <taxon>Embryophyta</taxon>
        <taxon>Tracheophyta</taxon>
        <taxon>Spermatophyta</taxon>
        <taxon>Magnoliopsida</taxon>
        <taxon>Liliopsida</taxon>
        <taxon>Zingiberales</taxon>
        <taxon>Zingiberaceae</taxon>
        <taxon>Zingiber</taxon>
    </lineage>
</organism>
<dbReference type="GO" id="GO:0016757">
    <property type="term" value="F:glycosyltransferase activity"/>
    <property type="evidence" value="ECO:0007669"/>
    <property type="project" value="UniProtKB-KW"/>
</dbReference>
<evidence type="ECO:0000256" key="3">
    <source>
        <dbReference type="ARBA" id="ARBA00022679"/>
    </source>
</evidence>
<evidence type="ECO:0000259" key="5">
    <source>
        <dbReference type="Pfam" id="PF08323"/>
    </source>
</evidence>
<accession>A0A8J5EYE2</accession>
<reference evidence="6 7" key="1">
    <citation type="submission" date="2020-08" db="EMBL/GenBank/DDBJ databases">
        <title>Plant Genome Project.</title>
        <authorList>
            <person name="Zhang R.-G."/>
        </authorList>
    </citation>
    <scope>NUCLEOTIDE SEQUENCE [LARGE SCALE GENOMIC DNA]</scope>
    <source>
        <tissue evidence="6">Rhizome</tissue>
    </source>
</reference>